<dbReference type="EMBL" id="JACGWN010000013">
    <property type="protein sequence ID" value="KAL0411613.1"/>
    <property type="molecule type" value="Genomic_DNA"/>
</dbReference>
<organism evidence="1">
    <name type="scientific">Sesamum latifolium</name>
    <dbReference type="NCBI Taxonomy" id="2727402"/>
    <lineage>
        <taxon>Eukaryota</taxon>
        <taxon>Viridiplantae</taxon>
        <taxon>Streptophyta</taxon>
        <taxon>Embryophyta</taxon>
        <taxon>Tracheophyta</taxon>
        <taxon>Spermatophyta</taxon>
        <taxon>Magnoliopsida</taxon>
        <taxon>eudicotyledons</taxon>
        <taxon>Gunneridae</taxon>
        <taxon>Pentapetalae</taxon>
        <taxon>asterids</taxon>
        <taxon>lamiids</taxon>
        <taxon>Lamiales</taxon>
        <taxon>Pedaliaceae</taxon>
        <taxon>Sesamum</taxon>
    </lineage>
</organism>
<gene>
    <name evidence="1" type="ORF">Slati_3751000</name>
</gene>
<evidence type="ECO:0000313" key="1">
    <source>
        <dbReference type="EMBL" id="KAL0411613.1"/>
    </source>
</evidence>
<dbReference type="AlphaFoldDB" id="A0AAW2U3N4"/>
<protein>
    <submittedName>
        <fullName evidence="1">Uncharacterized protein</fullName>
    </submittedName>
</protein>
<name>A0AAW2U3N4_9LAMI</name>
<accession>A0AAW2U3N4</accession>
<sequence length="254" mass="27972">MRHACFPSQSICDSVANACYGSSVRGSCARGAVGDTVFLKLGDIVGASVGCHHGYVVRLVEHEFTIEYALDAFANPVTIVSFAVRVMLVYSFQFRIPRSAFGAASFARALGGNCSPACRHALPPRAFWPEPVWLSRRVLPLWVSFVCLLQERLNGEYLKWGRVIVSGLEHWGGMGLLGFVRRLYWALAFPDFALFPRVFCLCVGASSVLRCAAVSLALFCFLSDGPSFHGALVWNCCPIWASCLKVPPRFKQRP</sequence>
<comment type="caution">
    <text evidence="1">The sequence shown here is derived from an EMBL/GenBank/DDBJ whole genome shotgun (WGS) entry which is preliminary data.</text>
</comment>
<reference evidence="1" key="1">
    <citation type="submission" date="2020-06" db="EMBL/GenBank/DDBJ databases">
        <authorList>
            <person name="Li T."/>
            <person name="Hu X."/>
            <person name="Zhang T."/>
            <person name="Song X."/>
            <person name="Zhang H."/>
            <person name="Dai N."/>
            <person name="Sheng W."/>
            <person name="Hou X."/>
            <person name="Wei L."/>
        </authorList>
    </citation>
    <scope>NUCLEOTIDE SEQUENCE</scope>
    <source>
        <strain evidence="1">KEN1</strain>
        <tissue evidence="1">Leaf</tissue>
    </source>
</reference>
<proteinExistence type="predicted"/>
<reference evidence="1" key="2">
    <citation type="journal article" date="2024" name="Plant">
        <title>Genomic evolution and insights into agronomic trait innovations of Sesamum species.</title>
        <authorList>
            <person name="Miao H."/>
            <person name="Wang L."/>
            <person name="Qu L."/>
            <person name="Liu H."/>
            <person name="Sun Y."/>
            <person name="Le M."/>
            <person name="Wang Q."/>
            <person name="Wei S."/>
            <person name="Zheng Y."/>
            <person name="Lin W."/>
            <person name="Duan Y."/>
            <person name="Cao H."/>
            <person name="Xiong S."/>
            <person name="Wang X."/>
            <person name="Wei L."/>
            <person name="Li C."/>
            <person name="Ma Q."/>
            <person name="Ju M."/>
            <person name="Zhao R."/>
            <person name="Li G."/>
            <person name="Mu C."/>
            <person name="Tian Q."/>
            <person name="Mei H."/>
            <person name="Zhang T."/>
            <person name="Gao T."/>
            <person name="Zhang H."/>
        </authorList>
    </citation>
    <scope>NUCLEOTIDE SEQUENCE</scope>
    <source>
        <strain evidence="1">KEN1</strain>
    </source>
</reference>